<accession>A0A0E4GXX0</accession>
<name>A0A0E4GXX0_MYCLN</name>
<sequence length="41" mass="4802">MMEEANRLGQQGWEMVGFQLTSGSQYFTRYVKAFFKRPIAP</sequence>
<dbReference type="Proteomes" id="UP000199251">
    <property type="component" value="Unassembled WGS sequence"/>
</dbReference>
<dbReference type="EMBL" id="CTEE01000001">
    <property type="protein sequence ID" value="CQD11779.1"/>
    <property type="molecule type" value="Genomic_DNA"/>
</dbReference>
<proteinExistence type="predicted"/>
<organism evidence="1 2">
    <name type="scientific">Mycobacterium lentiflavum</name>
    <dbReference type="NCBI Taxonomy" id="141349"/>
    <lineage>
        <taxon>Bacteria</taxon>
        <taxon>Bacillati</taxon>
        <taxon>Actinomycetota</taxon>
        <taxon>Actinomycetes</taxon>
        <taxon>Mycobacteriales</taxon>
        <taxon>Mycobacteriaceae</taxon>
        <taxon>Mycobacterium</taxon>
        <taxon>Mycobacterium simiae complex</taxon>
    </lineage>
</organism>
<gene>
    <name evidence="1" type="ORF">BN1232_02213</name>
</gene>
<evidence type="ECO:0008006" key="3">
    <source>
        <dbReference type="Google" id="ProtNLM"/>
    </source>
</evidence>
<dbReference type="AlphaFoldDB" id="A0A0E4GXX0"/>
<protein>
    <recommendedName>
        <fullName evidence="3">DUF4177 domain-containing protein</fullName>
    </recommendedName>
</protein>
<reference evidence="1 2" key="1">
    <citation type="submission" date="2015-03" db="EMBL/GenBank/DDBJ databases">
        <authorList>
            <person name="Urmite Genomes"/>
        </authorList>
    </citation>
    <scope>NUCLEOTIDE SEQUENCE [LARGE SCALE GENOMIC DNA]</scope>
    <source>
        <strain evidence="1 2">CSUR P1491</strain>
    </source>
</reference>
<evidence type="ECO:0000313" key="1">
    <source>
        <dbReference type="EMBL" id="CQD11779.1"/>
    </source>
</evidence>
<evidence type="ECO:0000313" key="2">
    <source>
        <dbReference type="Proteomes" id="UP000199251"/>
    </source>
</evidence>